<name>A0A5C6E961_9BACT</name>
<dbReference type="Proteomes" id="UP000315471">
    <property type="component" value="Unassembled WGS sequence"/>
</dbReference>
<feature type="transmembrane region" description="Helical" evidence="1">
    <location>
        <begin position="12"/>
        <end position="29"/>
    </location>
</feature>
<dbReference type="EMBL" id="SJPY01000001">
    <property type="protein sequence ID" value="TWU45045.1"/>
    <property type="molecule type" value="Genomic_DNA"/>
</dbReference>
<dbReference type="CDD" id="cd20169">
    <property type="entry name" value="Peptidase_M90_mtfA"/>
    <property type="match status" value="1"/>
</dbReference>
<dbReference type="GO" id="GO:0008237">
    <property type="term" value="F:metallopeptidase activity"/>
    <property type="evidence" value="ECO:0007669"/>
    <property type="project" value="InterPro"/>
</dbReference>
<evidence type="ECO:0000313" key="2">
    <source>
        <dbReference type="EMBL" id="TWU45045.1"/>
    </source>
</evidence>
<dbReference type="AlphaFoldDB" id="A0A5C6E961"/>
<dbReference type="InterPro" id="IPR010384">
    <property type="entry name" value="MtfA_fam"/>
</dbReference>
<dbReference type="Pfam" id="PF06167">
    <property type="entry name" value="Peptidase_M90"/>
    <property type="match status" value="1"/>
</dbReference>
<dbReference type="PANTHER" id="PTHR30164:SF2">
    <property type="entry name" value="PROTEIN MTFA"/>
    <property type="match status" value="1"/>
</dbReference>
<keyword evidence="3" id="KW-1185">Reference proteome</keyword>
<evidence type="ECO:0000256" key="1">
    <source>
        <dbReference type="SAM" id="Phobius"/>
    </source>
</evidence>
<dbReference type="InterPro" id="IPR004027">
    <property type="entry name" value="SEC_C_motif"/>
</dbReference>
<dbReference type="GO" id="GO:0004177">
    <property type="term" value="F:aminopeptidase activity"/>
    <property type="evidence" value="ECO:0007669"/>
    <property type="project" value="TreeGrafter"/>
</dbReference>
<dbReference type="OrthoDB" id="9786424at2"/>
<dbReference type="PANTHER" id="PTHR30164">
    <property type="entry name" value="MTFA PEPTIDASE"/>
    <property type="match status" value="1"/>
</dbReference>
<feature type="transmembrane region" description="Helical" evidence="1">
    <location>
        <begin position="35"/>
        <end position="52"/>
    </location>
</feature>
<dbReference type="GO" id="GO:0005829">
    <property type="term" value="C:cytosol"/>
    <property type="evidence" value="ECO:0007669"/>
    <property type="project" value="TreeGrafter"/>
</dbReference>
<dbReference type="Pfam" id="PF02810">
    <property type="entry name" value="SEC-C"/>
    <property type="match status" value="1"/>
</dbReference>
<evidence type="ECO:0000313" key="3">
    <source>
        <dbReference type="Proteomes" id="UP000315471"/>
    </source>
</evidence>
<protein>
    <recommendedName>
        <fullName evidence="4">Protein MtfA</fullName>
    </recommendedName>
</protein>
<evidence type="ECO:0008006" key="4">
    <source>
        <dbReference type="Google" id="ProtNLM"/>
    </source>
</evidence>
<dbReference type="SUPFAM" id="SSF55486">
    <property type="entry name" value="Metalloproteases ('zincins'), catalytic domain"/>
    <property type="match status" value="1"/>
</dbReference>
<dbReference type="Gene3D" id="1.10.472.150">
    <property type="entry name" value="Glucose-regulated metallo-peptidase M90, N-terminal domain"/>
    <property type="match status" value="1"/>
</dbReference>
<keyword evidence="1" id="KW-0472">Membrane</keyword>
<comment type="caution">
    <text evidence="2">The sequence shown here is derived from an EMBL/GenBank/DDBJ whole genome shotgun (WGS) entry which is preliminary data.</text>
</comment>
<proteinExistence type="predicted"/>
<reference evidence="2 3" key="1">
    <citation type="submission" date="2019-02" db="EMBL/GenBank/DDBJ databases">
        <title>Deep-cultivation of Planctomycetes and their phenomic and genomic characterization uncovers novel biology.</title>
        <authorList>
            <person name="Wiegand S."/>
            <person name="Jogler M."/>
            <person name="Boedeker C."/>
            <person name="Pinto D."/>
            <person name="Vollmers J."/>
            <person name="Rivas-Marin E."/>
            <person name="Kohn T."/>
            <person name="Peeters S.H."/>
            <person name="Heuer A."/>
            <person name="Rast P."/>
            <person name="Oberbeckmann S."/>
            <person name="Bunk B."/>
            <person name="Jeske O."/>
            <person name="Meyerdierks A."/>
            <person name="Storesund J.E."/>
            <person name="Kallscheuer N."/>
            <person name="Luecker S."/>
            <person name="Lage O.M."/>
            <person name="Pohl T."/>
            <person name="Merkel B.J."/>
            <person name="Hornburger P."/>
            <person name="Mueller R.-W."/>
            <person name="Bruemmer F."/>
            <person name="Labrenz M."/>
            <person name="Spormann A.M."/>
            <person name="Op Den Camp H."/>
            <person name="Overmann J."/>
            <person name="Amann R."/>
            <person name="Jetten M.S.M."/>
            <person name="Mascher T."/>
            <person name="Medema M.H."/>
            <person name="Devos D.P."/>
            <person name="Kaster A.-K."/>
            <person name="Ovreas L."/>
            <person name="Rohde M."/>
            <person name="Galperin M.Y."/>
            <person name="Jogler C."/>
        </authorList>
    </citation>
    <scope>NUCLEOTIDE SEQUENCE [LARGE SCALE GENOMIC DNA]</scope>
    <source>
        <strain evidence="2 3">Q31b</strain>
    </source>
</reference>
<organism evidence="2 3">
    <name type="scientific">Novipirellula aureliae</name>
    <dbReference type="NCBI Taxonomy" id="2527966"/>
    <lineage>
        <taxon>Bacteria</taxon>
        <taxon>Pseudomonadati</taxon>
        <taxon>Planctomycetota</taxon>
        <taxon>Planctomycetia</taxon>
        <taxon>Pirellulales</taxon>
        <taxon>Pirellulaceae</taxon>
        <taxon>Novipirellula</taxon>
    </lineage>
</organism>
<gene>
    <name evidence="2" type="ORF">Q31b_02160</name>
</gene>
<sequence>MLVNTNENRRNLRTCWTLAIVGVLIVALFAWLSPWILILVPVPPLVAYWLRYRTARRYRVLQNPFPKDREAILNSHVSYYRALDLAGKKRFRDLMTVFLDEVRITGIRTDVDETTRTLVAASAVIPIFAFEDWEYSTLGEVLIYPGSFDGEYQTDEATGANILGMVGTNHLSGVMILSKPSLLAGFANDSDKRNVGIHEFAHLVDKQDGDIDGTPPGVSADIYAPWVKWVGEELKRKAGNDEHIDDYAYTNEAEYFAVLSEYFFESPAILEKKDPRLYDLMRKMYRQNTKRLFAGRPKRRKRVGRNDPCPCGSGEKFKRCCRRNR</sequence>
<keyword evidence="1" id="KW-0812">Transmembrane</keyword>
<dbReference type="RefSeq" id="WP_146597834.1">
    <property type="nucleotide sequence ID" value="NZ_SJPY01000001.1"/>
</dbReference>
<dbReference type="InterPro" id="IPR042252">
    <property type="entry name" value="MtfA_N"/>
</dbReference>
<accession>A0A5C6E961</accession>
<keyword evidence="1" id="KW-1133">Transmembrane helix</keyword>
<dbReference type="SUPFAM" id="SSF103642">
    <property type="entry name" value="Sec-C motif"/>
    <property type="match status" value="1"/>
</dbReference>
<dbReference type="InterPro" id="IPR024079">
    <property type="entry name" value="MetalloPept_cat_dom_sf"/>
</dbReference>
<dbReference type="Gene3D" id="3.40.390.10">
    <property type="entry name" value="Collagenase (Catalytic Domain)"/>
    <property type="match status" value="1"/>
</dbReference>